<evidence type="ECO:0000313" key="3">
    <source>
        <dbReference type="Proteomes" id="UP000187203"/>
    </source>
</evidence>
<sequence>MDNDKYATRDRDEKHQRSYHRDLDHHERSRESHRRSDHKSSSSRRDERERCFGSRYRVAWKNASEDNQQGAEETAHSASSG</sequence>
<accession>A0A1R3G276</accession>
<comment type="caution">
    <text evidence="2">The sequence shown here is derived from an EMBL/GenBank/DDBJ whole genome shotgun (WGS) entry which is preliminary data.</text>
</comment>
<keyword evidence="3" id="KW-1185">Reference proteome</keyword>
<reference evidence="3" key="1">
    <citation type="submission" date="2013-09" db="EMBL/GenBank/DDBJ databases">
        <title>Corchorus olitorius genome sequencing.</title>
        <authorList>
            <person name="Alam M."/>
            <person name="Haque M.S."/>
            <person name="Islam M.S."/>
            <person name="Emdad E.M."/>
            <person name="Islam M.M."/>
            <person name="Ahmed B."/>
            <person name="Halim A."/>
            <person name="Hossen Q.M.M."/>
            <person name="Hossain M.Z."/>
            <person name="Ahmed R."/>
            <person name="Khan M.M."/>
            <person name="Islam R."/>
            <person name="Rashid M.M."/>
            <person name="Khan S.A."/>
            <person name="Rahman M.S."/>
            <person name="Alam M."/>
            <person name="Yahiya A.S."/>
            <person name="Khan M.S."/>
            <person name="Azam M.S."/>
            <person name="Haque T."/>
            <person name="Lashkar M.Z.H."/>
            <person name="Akhand A.I."/>
            <person name="Morshed G."/>
            <person name="Roy S."/>
            <person name="Uddin K.S."/>
            <person name="Rabeya T."/>
            <person name="Hossain A.S."/>
            <person name="Chowdhury A."/>
            <person name="Snigdha A.R."/>
            <person name="Mortoza M.S."/>
            <person name="Matin S.A."/>
            <person name="Hoque S.M.E."/>
            <person name="Islam M.K."/>
            <person name="Roy D.K."/>
            <person name="Haider R."/>
            <person name="Moosa M.M."/>
            <person name="Elias S.M."/>
            <person name="Hasan A.M."/>
            <person name="Jahan S."/>
            <person name="Shafiuddin M."/>
            <person name="Mahmood N."/>
            <person name="Shommy N.S."/>
        </authorList>
    </citation>
    <scope>NUCLEOTIDE SEQUENCE [LARGE SCALE GENOMIC DNA]</scope>
    <source>
        <strain evidence="3">cv. O-4</strain>
    </source>
</reference>
<name>A0A1R3G276_9ROSI</name>
<dbReference type="Proteomes" id="UP000187203">
    <property type="component" value="Unassembled WGS sequence"/>
</dbReference>
<protein>
    <submittedName>
        <fullName evidence="2">Uncharacterized protein</fullName>
    </submittedName>
</protein>
<dbReference type="EMBL" id="AWUE01023883">
    <property type="protein sequence ID" value="OMO52201.1"/>
    <property type="molecule type" value="Genomic_DNA"/>
</dbReference>
<organism evidence="2 3">
    <name type="scientific">Corchorus olitorius</name>
    <dbReference type="NCBI Taxonomy" id="93759"/>
    <lineage>
        <taxon>Eukaryota</taxon>
        <taxon>Viridiplantae</taxon>
        <taxon>Streptophyta</taxon>
        <taxon>Embryophyta</taxon>
        <taxon>Tracheophyta</taxon>
        <taxon>Spermatophyta</taxon>
        <taxon>Magnoliopsida</taxon>
        <taxon>eudicotyledons</taxon>
        <taxon>Gunneridae</taxon>
        <taxon>Pentapetalae</taxon>
        <taxon>rosids</taxon>
        <taxon>malvids</taxon>
        <taxon>Malvales</taxon>
        <taxon>Malvaceae</taxon>
        <taxon>Grewioideae</taxon>
        <taxon>Apeibeae</taxon>
        <taxon>Corchorus</taxon>
    </lineage>
</organism>
<proteinExistence type="predicted"/>
<feature type="compositionally biased region" description="Basic and acidic residues" evidence="1">
    <location>
        <begin position="38"/>
        <end position="52"/>
    </location>
</feature>
<feature type="compositionally biased region" description="Basic and acidic residues" evidence="1">
    <location>
        <begin position="1"/>
        <end position="30"/>
    </location>
</feature>
<evidence type="ECO:0000256" key="1">
    <source>
        <dbReference type="SAM" id="MobiDB-lite"/>
    </source>
</evidence>
<feature type="compositionally biased region" description="Polar residues" evidence="1">
    <location>
        <begin position="65"/>
        <end position="81"/>
    </location>
</feature>
<dbReference type="AlphaFoldDB" id="A0A1R3G276"/>
<feature type="region of interest" description="Disordered" evidence="1">
    <location>
        <begin position="1"/>
        <end position="81"/>
    </location>
</feature>
<gene>
    <name evidence="2" type="ORF">COLO4_37364</name>
</gene>
<evidence type="ECO:0000313" key="2">
    <source>
        <dbReference type="EMBL" id="OMO52201.1"/>
    </source>
</evidence>